<sequence>MRVILEGCYVPFKLRPENVLELDWLEFNRSNADGYLTPPPSSSPPIHMLCSTFSIQCNSFSGTAIISLYLHEYNVFVIYRCVYNTFVAGRRKGLFLYAGFARF</sequence>
<organism evidence="1 2">
    <name type="scientific">Daphnia magna</name>
    <dbReference type="NCBI Taxonomy" id="35525"/>
    <lineage>
        <taxon>Eukaryota</taxon>
        <taxon>Metazoa</taxon>
        <taxon>Ecdysozoa</taxon>
        <taxon>Arthropoda</taxon>
        <taxon>Crustacea</taxon>
        <taxon>Branchiopoda</taxon>
        <taxon>Diplostraca</taxon>
        <taxon>Cladocera</taxon>
        <taxon>Anomopoda</taxon>
        <taxon>Daphniidae</taxon>
        <taxon>Daphnia</taxon>
    </lineage>
</organism>
<proteinExistence type="predicted"/>
<dbReference type="Proteomes" id="UP001234178">
    <property type="component" value="Unassembled WGS sequence"/>
</dbReference>
<accession>A0ABR0A307</accession>
<evidence type="ECO:0000313" key="2">
    <source>
        <dbReference type="Proteomes" id="UP001234178"/>
    </source>
</evidence>
<dbReference type="EMBL" id="JAOYFB010000036">
    <property type="protein sequence ID" value="KAK4019533.1"/>
    <property type="molecule type" value="Genomic_DNA"/>
</dbReference>
<name>A0ABR0A307_9CRUS</name>
<reference evidence="1 2" key="1">
    <citation type="journal article" date="2023" name="Nucleic Acids Res.">
        <title>The hologenome of Daphnia magna reveals possible DNA methylation and microbiome-mediated evolution of the host genome.</title>
        <authorList>
            <person name="Chaturvedi A."/>
            <person name="Li X."/>
            <person name="Dhandapani V."/>
            <person name="Marshall H."/>
            <person name="Kissane S."/>
            <person name="Cuenca-Cambronero M."/>
            <person name="Asole G."/>
            <person name="Calvet F."/>
            <person name="Ruiz-Romero M."/>
            <person name="Marangio P."/>
            <person name="Guigo R."/>
            <person name="Rago D."/>
            <person name="Mirbahai L."/>
            <person name="Eastwood N."/>
            <person name="Colbourne J.K."/>
            <person name="Zhou J."/>
            <person name="Mallon E."/>
            <person name="Orsini L."/>
        </authorList>
    </citation>
    <scope>NUCLEOTIDE SEQUENCE [LARGE SCALE GENOMIC DNA]</scope>
    <source>
        <strain evidence="1">LRV0_1</strain>
    </source>
</reference>
<comment type="caution">
    <text evidence="1">The sequence shown here is derived from an EMBL/GenBank/DDBJ whole genome shotgun (WGS) entry which is preliminary data.</text>
</comment>
<evidence type="ECO:0000313" key="1">
    <source>
        <dbReference type="EMBL" id="KAK4019533.1"/>
    </source>
</evidence>
<keyword evidence="2" id="KW-1185">Reference proteome</keyword>
<gene>
    <name evidence="1" type="ORF">OUZ56_001548</name>
</gene>
<protein>
    <submittedName>
        <fullName evidence="1">Uncharacterized protein</fullName>
    </submittedName>
</protein>